<dbReference type="SUPFAM" id="SSF89796">
    <property type="entry name" value="CoA-transferase family III (CaiB/BaiF)"/>
    <property type="match status" value="1"/>
</dbReference>
<reference evidence="2" key="1">
    <citation type="submission" date="2018-05" db="EMBL/GenBank/DDBJ databases">
        <authorList>
            <person name="Lanie J.A."/>
            <person name="Ng W.-L."/>
            <person name="Kazmierczak K.M."/>
            <person name="Andrzejewski T.M."/>
            <person name="Davidsen T.M."/>
            <person name="Wayne K.J."/>
            <person name="Tettelin H."/>
            <person name="Glass J.I."/>
            <person name="Rusch D."/>
            <person name="Podicherti R."/>
            <person name="Tsui H.-C.T."/>
            <person name="Winkler M.E."/>
        </authorList>
    </citation>
    <scope>NUCLEOTIDE SEQUENCE</scope>
</reference>
<dbReference type="PANTHER" id="PTHR48207">
    <property type="entry name" value="SUCCINATE--HYDROXYMETHYLGLUTARATE COA-TRANSFERASE"/>
    <property type="match status" value="1"/>
</dbReference>
<dbReference type="GO" id="GO:0008410">
    <property type="term" value="F:CoA-transferase activity"/>
    <property type="evidence" value="ECO:0007669"/>
    <property type="project" value="TreeGrafter"/>
</dbReference>
<feature type="non-terminal residue" evidence="2">
    <location>
        <position position="99"/>
    </location>
</feature>
<dbReference type="EMBL" id="UINC01077981">
    <property type="protein sequence ID" value="SVC18610.1"/>
    <property type="molecule type" value="Genomic_DNA"/>
</dbReference>
<proteinExistence type="predicted"/>
<keyword evidence="1" id="KW-0808">Transferase</keyword>
<dbReference type="InterPro" id="IPR023606">
    <property type="entry name" value="CoA-Trfase_III_dom_1_sf"/>
</dbReference>
<dbReference type="InterPro" id="IPR003673">
    <property type="entry name" value="CoA-Trfase_fam_III"/>
</dbReference>
<organism evidence="2">
    <name type="scientific">marine metagenome</name>
    <dbReference type="NCBI Taxonomy" id="408172"/>
    <lineage>
        <taxon>unclassified sequences</taxon>
        <taxon>metagenomes</taxon>
        <taxon>ecological metagenomes</taxon>
    </lineage>
</organism>
<dbReference type="Pfam" id="PF02515">
    <property type="entry name" value="CoA_transf_3"/>
    <property type="match status" value="1"/>
</dbReference>
<evidence type="ECO:0008006" key="3">
    <source>
        <dbReference type="Google" id="ProtNLM"/>
    </source>
</evidence>
<evidence type="ECO:0000313" key="2">
    <source>
        <dbReference type="EMBL" id="SVC18610.1"/>
    </source>
</evidence>
<dbReference type="InterPro" id="IPR050483">
    <property type="entry name" value="CoA-transferase_III_domain"/>
</dbReference>
<evidence type="ECO:0000256" key="1">
    <source>
        <dbReference type="ARBA" id="ARBA00022679"/>
    </source>
</evidence>
<dbReference type="Gene3D" id="3.40.50.10540">
    <property type="entry name" value="Crotonobetainyl-coa:carnitine coa-transferase, domain 1"/>
    <property type="match status" value="1"/>
</dbReference>
<protein>
    <recommendedName>
        <fullName evidence="3">CoA transferase</fullName>
    </recommendedName>
</protein>
<name>A0A382K2D7_9ZZZZ</name>
<gene>
    <name evidence="2" type="ORF">METZ01_LOCUS271464</name>
</gene>
<dbReference type="AlphaFoldDB" id="A0A382K2D7"/>
<sequence length="99" mass="10603">MVLADLGAEVIKVELPGSGDESRGFGPFVGGDAGQVTASAYFLSVNRGKKSVTIDLHIESGRQLALELASRCDVLVENFRPGSMARFGLDYDTVRARNE</sequence>
<dbReference type="PANTHER" id="PTHR48207:SF3">
    <property type="entry name" value="SUCCINATE--HYDROXYMETHYLGLUTARATE COA-TRANSFERASE"/>
    <property type="match status" value="1"/>
</dbReference>
<accession>A0A382K2D7</accession>